<keyword evidence="3" id="KW-0238">DNA-binding</keyword>
<feature type="compositionally biased region" description="Low complexity" evidence="6">
    <location>
        <begin position="26"/>
        <end position="51"/>
    </location>
</feature>
<feature type="domain" description="AP2/ERF" evidence="7">
    <location>
        <begin position="428"/>
        <end position="488"/>
    </location>
</feature>
<dbReference type="AlphaFoldDB" id="A0A2V0PGC6"/>
<keyword evidence="4" id="KW-0804">Transcription</keyword>
<dbReference type="OrthoDB" id="548566at2759"/>
<dbReference type="InterPro" id="IPR001471">
    <property type="entry name" value="AP2/ERF_dom"/>
</dbReference>
<feature type="region of interest" description="Disordered" evidence="6">
    <location>
        <begin position="1"/>
        <end position="251"/>
    </location>
</feature>
<evidence type="ECO:0000256" key="3">
    <source>
        <dbReference type="ARBA" id="ARBA00023125"/>
    </source>
</evidence>
<feature type="compositionally biased region" description="Basic and acidic residues" evidence="6">
    <location>
        <begin position="326"/>
        <end position="344"/>
    </location>
</feature>
<dbReference type="Pfam" id="PF00847">
    <property type="entry name" value="AP2"/>
    <property type="match status" value="2"/>
</dbReference>
<evidence type="ECO:0000256" key="1">
    <source>
        <dbReference type="ARBA" id="ARBA00004123"/>
    </source>
</evidence>
<reference evidence="8 9" key="1">
    <citation type="journal article" date="2018" name="Sci. Rep.">
        <title>Raphidocelis subcapitata (=Pseudokirchneriella subcapitata) provides an insight into genome evolution and environmental adaptations in the Sphaeropleales.</title>
        <authorList>
            <person name="Suzuki S."/>
            <person name="Yamaguchi H."/>
            <person name="Nakajima N."/>
            <person name="Kawachi M."/>
        </authorList>
    </citation>
    <scope>NUCLEOTIDE SEQUENCE [LARGE SCALE GENOMIC DNA]</scope>
    <source>
        <strain evidence="8 9">NIES-35</strain>
    </source>
</reference>
<name>A0A2V0PGC6_9CHLO</name>
<dbReference type="GO" id="GO:0005634">
    <property type="term" value="C:nucleus"/>
    <property type="evidence" value="ECO:0007669"/>
    <property type="project" value="UniProtKB-SubCell"/>
</dbReference>
<evidence type="ECO:0000313" key="9">
    <source>
        <dbReference type="Proteomes" id="UP000247498"/>
    </source>
</evidence>
<gene>
    <name evidence="8" type="ORF">Rsub_11324</name>
</gene>
<dbReference type="PROSITE" id="PS51032">
    <property type="entry name" value="AP2_ERF"/>
    <property type="match status" value="2"/>
</dbReference>
<evidence type="ECO:0000256" key="5">
    <source>
        <dbReference type="ARBA" id="ARBA00023242"/>
    </source>
</evidence>
<dbReference type="GO" id="GO:0003700">
    <property type="term" value="F:DNA-binding transcription factor activity"/>
    <property type="evidence" value="ECO:0007669"/>
    <property type="project" value="InterPro"/>
</dbReference>
<feature type="domain" description="AP2/ERF" evidence="7">
    <location>
        <begin position="349"/>
        <end position="405"/>
    </location>
</feature>
<feature type="compositionally biased region" description="Low complexity" evidence="6">
    <location>
        <begin position="148"/>
        <end position="163"/>
    </location>
</feature>
<dbReference type="InterPro" id="IPR016177">
    <property type="entry name" value="DNA-bd_dom_sf"/>
</dbReference>
<keyword evidence="5" id="KW-0539">Nucleus</keyword>
<proteinExistence type="predicted"/>
<dbReference type="SUPFAM" id="SSF54171">
    <property type="entry name" value="DNA-binding domain"/>
    <property type="match status" value="2"/>
</dbReference>
<accession>A0A2V0PGC6</accession>
<dbReference type="EMBL" id="BDRX01000129">
    <property type="protein sequence ID" value="GBF98599.1"/>
    <property type="molecule type" value="Genomic_DNA"/>
</dbReference>
<keyword evidence="9" id="KW-1185">Reference proteome</keyword>
<sequence length="513" mass="51493">MARTKRRGEFDAAEGCDALDAGDGPGASEGAPPAPARPRAGATPATPAARHPAVRVSLARARRTPPASAAVAAAATTAAAAAAQPAGQDAEAAGGGARPAPRAPAAPGAAPHERGSQGGAGPVPDPGVAADADDGAGAPPALKRRTVQRGSRQRQGQRQTAAASDDEEMGEAGAGEDEQPAGQPAWRGSAAAAATGPVPAAALAGSGPGAQEGSSASDVTAPSRATGGSQPAGSRARAPRRRGASELRLSAGAAGPGAAAAMDAPPPVAGDGDLAAFAAPAVGAAAQQDGAAFGGYSAFSISADRAAVMVAMAELCASGVQADAQPKRRDRAAAARRALEESGRRNTSRYRGVTHHVRTGRWEAHVWLDGKQVYLGGFDSEEQAALAYDVAAVGREELISFLRRTSRASSGPAAAAAGGGGSAASSSVYRGVSRHAKGRWEARIGLTPVDGKRRYKYLGLFDEEVEAARAYDRAAVELKGLSAIVNFSLGNYIDLLDEESRTIFHGQRERGQL</sequence>
<feature type="compositionally biased region" description="Low complexity" evidence="6">
    <location>
        <begin position="126"/>
        <end position="141"/>
    </location>
</feature>
<feature type="compositionally biased region" description="Low complexity" evidence="6">
    <location>
        <begin position="181"/>
        <end position="205"/>
    </location>
</feature>
<evidence type="ECO:0000259" key="7">
    <source>
        <dbReference type="PROSITE" id="PS51032"/>
    </source>
</evidence>
<keyword evidence="2" id="KW-0805">Transcription regulation</keyword>
<comment type="subcellular location">
    <subcellularLocation>
        <location evidence="1">Nucleus</location>
    </subcellularLocation>
</comment>
<comment type="caution">
    <text evidence="8">The sequence shown here is derived from an EMBL/GenBank/DDBJ whole genome shotgun (WGS) entry which is preliminary data.</text>
</comment>
<dbReference type="InterPro" id="IPR036955">
    <property type="entry name" value="AP2/ERF_dom_sf"/>
</dbReference>
<feature type="compositionally biased region" description="Low complexity" evidence="6">
    <location>
        <begin position="64"/>
        <end position="110"/>
    </location>
</feature>
<organism evidence="8 9">
    <name type="scientific">Raphidocelis subcapitata</name>
    <dbReference type="NCBI Taxonomy" id="307507"/>
    <lineage>
        <taxon>Eukaryota</taxon>
        <taxon>Viridiplantae</taxon>
        <taxon>Chlorophyta</taxon>
        <taxon>core chlorophytes</taxon>
        <taxon>Chlorophyceae</taxon>
        <taxon>CS clade</taxon>
        <taxon>Sphaeropleales</taxon>
        <taxon>Selenastraceae</taxon>
        <taxon>Raphidocelis</taxon>
    </lineage>
</organism>
<dbReference type="Proteomes" id="UP000247498">
    <property type="component" value="Unassembled WGS sequence"/>
</dbReference>
<evidence type="ECO:0000256" key="2">
    <source>
        <dbReference type="ARBA" id="ARBA00023015"/>
    </source>
</evidence>
<feature type="region of interest" description="Disordered" evidence="6">
    <location>
        <begin position="326"/>
        <end position="351"/>
    </location>
</feature>
<dbReference type="PRINTS" id="PR00367">
    <property type="entry name" value="ETHRSPELEMNT"/>
</dbReference>
<dbReference type="Gene3D" id="3.30.730.10">
    <property type="entry name" value="AP2/ERF domain"/>
    <property type="match status" value="2"/>
</dbReference>
<evidence type="ECO:0000256" key="6">
    <source>
        <dbReference type="SAM" id="MobiDB-lite"/>
    </source>
</evidence>
<dbReference type="PANTHER" id="PTHR32467">
    <property type="entry name" value="AP2-LIKE ETHYLENE-RESPONSIVE TRANSCRIPTION FACTOR"/>
    <property type="match status" value="1"/>
</dbReference>
<protein>
    <recommendedName>
        <fullName evidence="7">AP2/ERF domain-containing protein</fullName>
    </recommendedName>
</protein>
<dbReference type="PANTHER" id="PTHR32467:SF90">
    <property type="entry name" value="AP2-LIKE ETHYLENE-RESPONSIVE TRANSCRIPTION FACTOR AIL1"/>
    <property type="match status" value="1"/>
</dbReference>
<dbReference type="CDD" id="cd00018">
    <property type="entry name" value="AP2"/>
    <property type="match status" value="2"/>
</dbReference>
<dbReference type="GO" id="GO:0003677">
    <property type="term" value="F:DNA binding"/>
    <property type="evidence" value="ECO:0007669"/>
    <property type="project" value="UniProtKB-KW"/>
</dbReference>
<feature type="compositionally biased region" description="Acidic residues" evidence="6">
    <location>
        <begin position="164"/>
        <end position="179"/>
    </location>
</feature>
<evidence type="ECO:0000256" key="4">
    <source>
        <dbReference type="ARBA" id="ARBA00023163"/>
    </source>
</evidence>
<dbReference type="InParanoid" id="A0A2V0PGC6"/>
<dbReference type="SMART" id="SM00380">
    <property type="entry name" value="AP2"/>
    <property type="match status" value="2"/>
</dbReference>
<dbReference type="STRING" id="307507.A0A2V0PGC6"/>
<evidence type="ECO:0000313" key="8">
    <source>
        <dbReference type="EMBL" id="GBF98599.1"/>
    </source>
</evidence>